<feature type="domain" description="Phage head morphogenesis" evidence="1">
    <location>
        <begin position="2"/>
        <end position="62"/>
    </location>
</feature>
<dbReference type="Pfam" id="PF04233">
    <property type="entry name" value="Phage_Mu_F"/>
    <property type="match status" value="1"/>
</dbReference>
<keyword evidence="4" id="KW-1185">Reference proteome</keyword>
<dbReference type="NCBIfam" id="TIGR01641">
    <property type="entry name" value="phageSPP1_gp7"/>
    <property type="match status" value="1"/>
</dbReference>
<dbReference type="OrthoDB" id="9813502at2"/>
<organism evidence="3 4">
    <name type="scientific">Thermaurantimonas aggregans</name>
    <dbReference type="NCBI Taxonomy" id="2173829"/>
    <lineage>
        <taxon>Bacteria</taxon>
        <taxon>Pseudomonadati</taxon>
        <taxon>Bacteroidota</taxon>
        <taxon>Flavobacteriia</taxon>
        <taxon>Flavobacteriales</taxon>
        <taxon>Schleiferiaceae</taxon>
        <taxon>Thermaurantimonas</taxon>
    </lineage>
</organism>
<sequence length="301" mass="34842">MTAKWQQMEANAHALPYLEYVAVMDGRTREEHRKLHHIVRHISDPFWRTWYPPNGWNCRCSVLQLDEDEAAGRHTQPLPTEMPPIQPMFRTNVGINPMVYSHKHPYFATIPATVLAKILEASGELQKFNPERLGVLLLDRSKQFTPLDVPGRRGKVLLHKLVNTHASDYEDVLAEAMFKASQGNTVELLPELNTEEVEIFYKKVFPNSNHHGKHPDYRLNFTDYADLKWPTGKGKNTFKNNIGSAAKQCEHAIIKLRQVQSWKQLKSACRLKMEKDYKHLQSVEIINGQLRRVYTRKKLGL</sequence>
<dbReference type="Proteomes" id="UP000286715">
    <property type="component" value="Unassembled WGS sequence"/>
</dbReference>
<dbReference type="Gene3D" id="3.40.1350.120">
    <property type="match status" value="1"/>
</dbReference>
<evidence type="ECO:0000259" key="1">
    <source>
        <dbReference type="Pfam" id="PF04233"/>
    </source>
</evidence>
<name>A0A401XMD4_9FLAO</name>
<gene>
    <name evidence="3" type="ORF">JCM31826_16590</name>
</gene>
<feature type="domain" description="tRNA nuclease CdiA C-terminal" evidence="2">
    <location>
        <begin position="213"/>
        <end position="287"/>
    </location>
</feature>
<dbReference type="Pfam" id="PF18451">
    <property type="entry name" value="CdiA_C"/>
    <property type="match status" value="1"/>
</dbReference>
<dbReference type="InterPro" id="IPR040559">
    <property type="entry name" value="CdiA_C"/>
</dbReference>
<dbReference type="EMBL" id="BHZE01000017">
    <property type="protein sequence ID" value="GCD78177.1"/>
    <property type="molecule type" value="Genomic_DNA"/>
</dbReference>
<evidence type="ECO:0000313" key="3">
    <source>
        <dbReference type="EMBL" id="GCD78177.1"/>
    </source>
</evidence>
<comment type="caution">
    <text evidence="3">The sequence shown here is derived from an EMBL/GenBank/DDBJ whole genome shotgun (WGS) entry which is preliminary data.</text>
</comment>
<protein>
    <recommendedName>
        <fullName evidence="5">Phage head morphogenesis domain-containing protein</fullName>
    </recommendedName>
</protein>
<evidence type="ECO:0008006" key="5">
    <source>
        <dbReference type="Google" id="ProtNLM"/>
    </source>
</evidence>
<evidence type="ECO:0000313" key="4">
    <source>
        <dbReference type="Proteomes" id="UP000286715"/>
    </source>
</evidence>
<accession>A0A401XMD4</accession>
<evidence type="ECO:0000259" key="2">
    <source>
        <dbReference type="Pfam" id="PF18451"/>
    </source>
</evidence>
<dbReference type="InterPro" id="IPR006528">
    <property type="entry name" value="Phage_head_morphogenesis_dom"/>
</dbReference>
<proteinExistence type="predicted"/>
<dbReference type="AlphaFoldDB" id="A0A401XMD4"/>
<reference evidence="3 4" key="1">
    <citation type="submission" date="2018-11" db="EMBL/GenBank/DDBJ databases">
        <title>Schleiferia aggregans sp. nov., a moderately thermophilic heterotrophic bacterium isolated from microbial mats at a terrestrial hot spring.</title>
        <authorList>
            <person name="Iino T."/>
            <person name="Ohkuma M."/>
            <person name="Haruta S."/>
        </authorList>
    </citation>
    <scope>NUCLEOTIDE SEQUENCE [LARGE SCALE GENOMIC DNA]</scope>
    <source>
        <strain evidence="3 4">LA</strain>
    </source>
</reference>